<dbReference type="GO" id="GO:0046872">
    <property type="term" value="F:metal ion binding"/>
    <property type="evidence" value="ECO:0007669"/>
    <property type="project" value="UniProtKB-KW"/>
</dbReference>
<evidence type="ECO:0000259" key="4">
    <source>
        <dbReference type="Pfam" id="PF01321"/>
    </source>
</evidence>
<keyword evidence="2" id="KW-0378">Hydrolase</keyword>
<sequence length="367" mass="39889">MDYNSIHQQRITAVRQKLSEWEVEAVLITSPTNRRWLSGFTGSNGQLLITADQALIATDFRYFTQAANEAADFTLFKHQRTLADTQALLQQAAVARVGVEAQHVTLAQMDDLNQVDDVSWVSLPTTLEPMRMVKTAVEVETIQKAAVITDAVMAQVPRLAQIGMSEAEVAWQLEKAMRQAGAGALAFDVIVASGPNSGLPHHHPGSRRLQAGDALIVDMGAQVDGYKSDLTRSFFIGEKATAHYFELYHLVLKAHTAVFQQAKPGMRLKKVDSLARDIIHGAGHAEHFGHGLGHGLGLDIHEDPLLSVRAPEGATLEVGTVVTIEPGCYIPNWGGIRIEDLALVTADGLISLSHCPKQPNILDMTGF</sequence>
<dbReference type="GO" id="GO:0004177">
    <property type="term" value="F:aminopeptidase activity"/>
    <property type="evidence" value="ECO:0007669"/>
    <property type="project" value="UniProtKB-KW"/>
</dbReference>
<dbReference type="Pfam" id="PF00557">
    <property type="entry name" value="Peptidase_M24"/>
    <property type="match status" value="1"/>
</dbReference>
<dbReference type="PANTHER" id="PTHR46112">
    <property type="entry name" value="AMINOPEPTIDASE"/>
    <property type="match status" value="1"/>
</dbReference>
<dbReference type="InterPro" id="IPR029149">
    <property type="entry name" value="Creatin/AminoP/Spt16_N"/>
</dbReference>
<dbReference type="AlphaFoldDB" id="A0A3B0VPL1"/>
<dbReference type="Gene3D" id="3.40.350.10">
    <property type="entry name" value="Creatinase/prolidase N-terminal domain"/>
    <property type="match status" value="1"/>
</dbReference>
<dbReference type="EMBL" id="UOEU01000900">
    <property type="protein sequence ID" value="VAW42203.1"/>
    <property type="molecule type" value="Genomic_DNA"/>
</dbReference>
<dbReference type="Gene3D" id="3.90.230.10">
    <property type="entry name" value="Creatinase/methionine aminopeptidase superfamily"/>
    <property type="match status" value="1"/>
</dbReference>
<keyword evidence="5" id="KW-0031">Aminopeptidase</keyword>
<dbReference type="InterPro" id="IPR036005">
    <property type="entry name" value="Creatinase/aminopeptidase-like"/>
</dbReference>
<evidence type="ECO:0000256" key="2">
    <source>
        <dbReference type="ARBA" id="ARBA00022801"/>
    </source>
</evidence>
<proteinExistence type="predicted"/>
<dbReference type="InterPro" id="IPR050659">
    <property type="entry name" value="Peptidase_M24B"/>
</dbReference>
<dbReference type="SUPFAM" id="SSF53092">
    <property type="entry name" value="Creatinase/prolidase N-terminal domain"/>
    <property type="match status" value="1"/>
</dbReference>
<dbReference type="InterPro" id="IPR000587">
    <property type="entry name" value="Creatinase_N"/>
</dbReference>
<keyword evidence="1" id="KW-0479">Metal-binding</keyword>
<name>A0A3B0VPL1_9ZZZZ</name>
<dbReference type="InterPro" id="IPR000994">
    <property type="entry name" value="Pept_M24"/>
</dbReference>
<reference evidence="5" key="1">
    <citation type="submission" date="2018-06" db="EMBL/GenBank/DDBJ databases">
        <authorList>
            <person name="Zhirakovskaya E."/>
        </authorList>
    </citation>
    <scope>NUCLEOTIDE SEQUENCE</scope>
</reference>
<evidence type="ECO:0000313" key="5">
    <source>
        <dbReference type="EMBL" id="VAW42203.1"/>
    </source>
</evidence>
<dbReference type="PANTHER" id="PTHR46112:SF3">
    <property type="entry name" value="AMINOPEPTIDASE YPDF"/>
    <property type="match status" value="1"/>
</dbReference>
<dbReference type="Pfam" id="PF01321">
    <property type="entry name" value="Creatinase_N"/>
    <property type="match status" value="1"/>
</dbReference>
<keyword evidence="5" id="KW-0645">Protease</keyword>
<gene>
    <name evidence="5" type="ORF">MNBD_CHLOROFLEXI01-666</name>
</gene>
<dbReference type="PROSITE" id="PS00491">
    <property type="entry name" value="PROLINE_PEPTIDASE"/>
    <property type="match status" value="1"/>
</dbReference>
<feature type="domain" description="Creatinase N-terminal" evidence="4">
    <location>
        <begin position="10"/>
        <end position="133"/>
    </location>
</feature>
<protein>
    <submittedName>
        <fullName evidence="5">Aminopeptidase YpdF (MP-, MA-, MS-, AP-, NP-specific)</fullName>
    </submittedName>
</protein>
<dbReference type="SUPFAM" id="SSF55920">
    <property type="entry name" value="Creatinase/aminopeptidase"/>
    <property type="match status" value="1"/>
</dbReference>
<dbReference type="InterPro" id="IPR001131">
    <property type="entry name" value="Peptidase_M24B_aminopep-P_CS"/>
</dbReference>
<evidence type="ECO:0000259" key="3">
    <source>
        <dbReference type="Pfam" id="PF00557"/>
    </source>
</evidence>
<accession>A0A3B0VPL1</accession>
<feature type="domain" description="Peptidase M24" evidence="3">
    <location>
        <begin position="141"/>
        <end position="346"/>
    </location>
</feature>
<organism evidence="5">
    <name type="scientific">hydrothermal vent metagenome</name>
    <dbReference type="NCBI Taxonomy" id="652676"/>
    <lineage>
        <taxon>unclassified sequences</taxon>
        <taxon>metagenomes</taxon>
        <taxon>ecological metagenomes</taxon>
    </lineage>
</organism>
<evidence type="ECO:0000256" key="1">
    <source>
        <dbReference type="ARBA" id="ARBA00022723"/>
    </source>
</evidence>